<sequence length="258" mass="28280">MGCTTSHQNTVDIPLSQPPLAPDHDRLQHEAATFDNNSQPTVVDSDHTLLDHDRLQHEAATFDNNSQPTVVDSDPTLFQVTFCMCSLHVYIHISTAFEKGFACQGPYRESSCAPPSPKQLPLVNRPPPETLRTTMFIANELGQYPDSAVDNIWSEASSDALPPPTTLGSGINIWAIQSMPGPHLSGTNGNIWESMDPPTNDHSKDGPGWQYTADDTTYSTTSCLITSEGPLKLPAYNVFVEFTLGRKSLVSVPSKYYM</sequence>
<evidence type="ECO:0000313" key="2">
    <source>
        <dbReference type="EMBL" id="KAF0717873.1"/>
    </source>
</evidence>
<dbReference type="VEuPathDB" id="FungiDB:H257_16749"/>
<gene>
    <name evidence="2" type="ORF">AaE_010770</name>
</gene>
<dbReference type="EMBL" id="VJMI01016599">
    <property type="protein sequence ID" value="KAF0717873.1"/>
    <property type="molecule type" value="Genomic_DNA"/>
</dbReference>
<reference evidence="2 3" key="1">
    <citation type="submission" date="2019-06" db="EMBL/GenBank/DDBJ databases">
        <title>Genomics analysis of Aphanomyces spp. identifies a new class of oomycete effector associated with host adaptation.</title>
        <authorList>
            <person name="Gaulin E."/>
        </authorList>
    </citation>
    <scope>NUCLEOTIDE SEQUENCE [LARGE SCALE GENOMIC DNA]</scope>
    <source>
        <strain evidence="2 3">E</strain>
    </source>
</reference>
<accession>A0A6A4ZZF4</accession>
<feature type="region of interest" description="Disordered" evidence="1">
    <location>
        <begin position="187"/>
        <end position="211"/>
    </location>
</feature>
<proteinExistence type="predicted"/>
<evidence type="ECO:0000313" key="3">
    <source>
        <dbReference type="Proteomes" id="UP000469452"/>
    </source>
</evidence>
<feature type="region of interest" description="Disordered" evidence="1">
    <location>
        <begin position="107"/>
        <end position="127"/>
    </location>
</feature>
<comment type="caution">
    <text evidence="2">The sequence shown here is derived from an EMBL/GenBank/DDBJ whole genome shotgun (WGS) entry which is preliminary data.</text>
</comment>
<evidence type="ECO:0000256" key="1">
    <source>
        <dbReference type="SAM" id="MobiDB-lite"/>
    </source>
</evidence>
<feature type="region of interest" description="Disordered" evidence="1">
    <location>
        <begin position="1"/>
        <end position="23"/>
    </location>
</feature>
<organism evidence="2 3">
    <name type="scientific">Aphanomyces astaci</name>
    <name type="common">Crayfish plague agent</name>
    <dbReference type="NCBI Taxonomy" id="112090"/>
    <lineage>
        <taxon>Eukaryota</taxon>
        <taxon>Sar</taxon>
        <taxon>Stramenopiles</taxon>
        <taxon>Oomycota</taxon>
        <taxon>Saprolegniomycetes</taxon>
        <taxon>Saprolegniales</taxon>
        <taxon>Verrucalvaceae</taxon>
        <taxon>Aphanomyces</taxon>
    </lineage>
</organism>
<protein>
    <submittedName>
        <fullName evidence="2">Uncharacterized protein</fullName>
    </submittedName>
</protein>
<name>A0A6A4ZZF4_APHAT</name>
<dbReference type="AlphaFoldDB" id="A0A6A4ZZF4"/>
<dbReference type="Proteomes" id="UP000469452">
    <property type="component" value="Unassembled WGS sequence"/>
</dbReference>
<feature type="compositionally biased region" description="Polar residues" evidence="1">
    <location>
        <begin position="1"/>
        <end position="11"/>
    </location>
</feature>
<feature type="compositionally biased region" description="Pro residues" evidence="1">
    <location>
        <begin position="114"/>
        <end position="127"/>
    </location>
</feature>